<sequence>MRRRGIVILVLIFLTGYLLPPARAESAAASPVPAQRILLLFDGLARGAGREGNVAELQRLLAAYSAQVTLKNISDYEQGSMSAYSGVITVVNNDELEITNQAYLQDAADYQGAVLHVGYKPPARVQQALHLKTGMWHGPGASLSIGGFTGVTPDVEEMPYITASKGGRTYGEWSLDDGEVQAPYAAKSGRTAYVPYLKQGDFTAIAAAYVLKDWLHYTAQPHMYLLIKEIYPFSDLELLEKMADRLYQSGIPFIASIRPVFGNTDFPAMKRYLEALRTVQARNGSIVVNAPAVRPPINSNDRSLHGKMNQFINVLAEGGVAPLGVAAEGYWTYDKEYSTAGMSFFDSAVLYPDGETHYMEQTDTSAAFASALYSLPPELLQGIGRIGKAMPQLPLSMAVTLDLPEDERGLDDMLQELNAEWYTFADYKQDAHTVTTDMHTLEAADGVIKVDGNVLNVDYTPQTVIADYEYQEKQATSFNKLFSVQNQFFIIVILSALLLFGGLLTIGYRLYRRKYLRR</sequence>
<dbReference type="Proteomes" id="UP001597448">
    <property type="component" value="Unassembled WGS sequence"/>
</dbReference>
<reference evidence="3" key="1">
    <citation type="journal article" date="2019" name="Int. J. Syst. Evol. Microbiol.">
        <title>The Global Catalogue of Microorganisms (GCM) 10K type strain sequencing project: providing services to taxonomists for standard genome sequencing and annotation.</title>
        <authorList>
            <consortium name="The Broad Institute Genomics Platform"/>
            <consortium name="The Broad Institute Genome Sequencing Center for Infectious Disease"/>
            <person name="Wu L."/>
            <person name="Ma J."/>
        </authorList>
    </citation>
    <scope>NUCLEOTIDE SEQUENCE [LARGE SCALE GENOMIC DNA]</scope>
    <source>
        <strain evidence="3">CCM 8725</strain>
    </source>
</reference>
<feature type="transmembrane region" description="Helical" evidence="1">
    <location>
        <begin position="488"/>
        <end position="511"/>
    </location>
</feature>
<accession>A0ABW5F821</accession>
<keyword evidence="1" id="KW-0472">Membrane</keyword>
<keyword evidence="1" id="KW-0812">Transmembrane</keyword>
<dbReference type="EMBL" id="JBHUKY010000019">
    <property type="protein sequence ID" value="MFD2410082.1"/>
    <property type="molecule type" value="Genomic_DNA"/>
</dbReference>
<protein>
    <recommendedName>
        <fullName evidence="4">DUF2334 domain-containing protein</fullName>
    </recommendedName>
</protein>
<keyword evidence="1" id="KW-1133">Transmembrane helix</keyword>
<organism evidence="2 3">
    <name type="scientific">Paenibacillus rhizoplanae</name>
    <dbReference type="NCBI Taxonomy" id="1917181"/>
    <lineage>
        <taxon>Bacteria</taxon>
        <taxon>Bacillati</taxon>
        <taxon>Bacillota</taxon>
        <taxon>Bacilli</taxon>
        <taxon>Bacillales</taxon>
        <taxon>Paenibacillaceae</taxon>
        <taxon>Paenibacillus</taxon>
    </lineage>
</organism>
<proteinExistence type="predicted"/>
<keyword evidence="3" id="KW-1185">Reference proteome</keyword>
<evidence type="ECO:0000256" key="1">
    <source>
        <dbReference type="SAM" id="Phobius"/>
    </source>
</evidence>
<evidence type="ECO:0000313" key="2">
    <source>
        <dbReference type="EMBL" id="MFD2410082.1"/>
    </source>
</evidence>
<evidence type="ECO:0008006" key="4">
    <source>
        <dbReference type="Google" id="ProtNLM"/>
    </source>
</evidence>
<comment type="caution">
    <text evidence="2">The sequence shown here is derived from an EMBL/GenBank/DDBJ whole genome shotgun (WGS) entry which is preliminary data.</text>
</comment>
<gene>
    <name evidence="2" type="ORF">ACFSX3_09395</name>
</gene>
<evidence type="ECO:0000313" key="3">
    <source>
        <dbReference type="Proteomes" id="UP001597448"/>
    </source>
</evidence>
<name>A0ABW5F821_9BACL</name>
<dbReference type="RefSeq" id="WP_209986629.1">
    <property type="nucleotide sequence ID" value="NZ_JBHSVQ010000001.1"/>
</dbReference>